<keyword evidence="3" id="KW-1185">Reference proteome</keyword>
<dbReference type="EMBL" id="BPLR01005642">
    <property type="protein sequence ID" value="GIY03947.1"/>
    <property type="molecule type" value="Genomic_DNA"/>
</dbReference>
<dbReference type="Proteomes" id="UP001054945">
    <property type="component" value="Unassembled WGS sequence"/>
</dbReference>
<comment type="caution">
    <text evidence="2">The sequence shown here is derived from an EMBL/GenBank/DDBJ whole genome shotgun (WGS) entry which is preliminary data.</text>
</comment>
<evidence type="ECO:0000313" key="2">
    <source>
        <dbReference type="EMBL" id="GIY03947.1"/>
    </source>
</evidence>
<protein>
    <submittedName>
        <fullName evidence="2">Uncharacterized protein</fullName>
    </submittedName>
</protein>
<name>A0AAV4Q6V7_CAEEX</name>
<organism evidence="2 3">
    <name type="scientific">Caerostris extrusa</name>
    <name type="common">Bark spider</name>
    <name type="synonym">Caerostris bankana</name>
    <dbReference type="NCBI Taxonomy" id="172846"/>
    <lineage>
        <taxon>Eukaryota</taxon>
        <taxon>Metazoa</taxon>
        <taxon>Ecdysozoa</taxon>
        <taxon>Arthropoda</taxon>
        <taxon>Chelicerata</taxon>
        <taxon>Arachnida</taxon>
        <taxon>Araneae</taxon>
        <taxon>Araneomorphae</taxon>
        <taxon>Entelegynae</taxon>
        <taxon>Araneoidea</taxon>
        <taxon>Araneidae</taxon>
        <taxon>Caerostris</taxon>
    </lineage>
</organism>
<reference evidence="2 3" key="1">
    <citation type="submission" date="2021-06" db="EMBL/GenBank/DDBJ databases">
        <title>Caerostris extrusa draft genome.</title>
        <authorList>
            <person name="Kono N."/>
            <person name="Arakawa K."/>
        </authorList>
    </citation>
    <scope>NUCLEOTIDE SEQUENCE [LARGE SCALE GENOMIC DNA]</scope>
</reference>
<proteinExistence type="predicted"/>
<feature type="region of interest" description="Disordered" evidence="1">
    <location>
        <begin position="1"/>
        <end position="20"/>
    </location>
</feature>
<sequence>MFQRSKHTNKQMQAWKKRKQEWRRNRLPKIALQERIDGYSETEYLFRDLGDMEGTFLLKLSSSNPTCLHGEKKTPKTLFSNICGKK</sequence>
<accession>A0AAV4Q6V7</accession>
<evidence type="ECO:0000256" key="1">
    <source>
        <dbReference type="SAM" id="MobiDB-lite"/>
    </source>
</evidence>
<dbReference type="AlphaFoldDB" id="A0AAV4Q6V7"/>
<evidence type="ECO:0000313" key="3">
    <source>
        <dbReference type="Proteomes" id="UP001054945"/>
    </source>
</evidence>
<gene>
    <name evidence="2" type="ORF">CEXT_685911</name>
</gene>